<feature type="chain" id="PRO_5045597817" evidence="2">
    <location>
        <begin position="34"/>
        <end position="1165"/>
    </location>
</feature>
<feature type="signal peptide" evidence="2">
    <location>
        <begin position="1"/>
        <end position="33"/>
    </location>
</feature>
<dbReference type="Pfam" id="PF00041">
    <property type="entry name" value="fn3"/>
    <property type="match status" value="2"/>
</dbReference>
<name>A0ABS0I2D1_9BACT</name>
<keyword evidence="2" id="KW-0732">Signal</keyword>
<evidence type="ECO:0000259" key="3">
    <source>
        <dbReference type="PROSITE" id="PS50853"/>
    </source>
</evidence>
<feature type="domain" description="Fibronectin type-III" evidence="3">
    <location>
        <begin position="347"/>
        <end position="434"/>
    </location>
</feature>
<dbReference type="EMBL" id="JADQDM010000003">
    <property type="protein sequence ID" value="MBF9221062.1"/>
    <property type="molecule type" value="Genomic_DNA"/>
</dbReference>
<dbReference type="InterPro" id="IPR025507">
    <property type="entry name" value="DUF4394"/>
</dbReference>
<accession>A0ABS0I2D1</accession>
<dbReference type="InterPro" id="IPR026444">
    <property type="entry name" value="Secre_tail"/>
</dbReference>
<dbReference type="RefSeq" id="WP_196292526.1">
    <property type="nucleotide sequence ID" value="NZ_JADQDM010000003.1"/>
</dbReference>
<sequence>MNTSLPSLSALRRHFRYVWCAALLLAGTGAARAQAPAQATTLYGLGTATQPIAPNSSLFFPAGAAVGDQGIITFFTANAGGNANPADFPKKVVGVTPGQRLVGIDSRPLTGQLYGLGYDPTIAFDPTNTVKNTQLYTVNVSTGAVTPVGGGVSLDLGQPVNPLFVFNISFDFNPVADQIRVLSSNRNNYRLSPVNGSLIATDTPLAYSGGTPATPGVVTAAYTNSTIGSTSTTLYDLDKANGNILAVQSPPASGTLINNTPALVFNGFDNLTNSLALGLDIANNSTTGYLIQTAVANGSGISPTNVFDVNLATGVVDNKRTVIPTAQSAGFNVFDVAVPIAPPVCDAPTSPAAGSITDTGASITFTANPSATNYTVAVTPAGGTATTQTATGSPVVLTGLTPNTSYTVSIVSNCFAGLLTSSAVSTTFTTTAPTCAAPTGLTATNVTSNSATITFSGNGSATTYTLTTAPATTTQTLPANATSANLVGLTPNTAYTVSIVSNCAGGATAGPATVAFTTAAAPLTDLTVSTTQSISGNYNNVTVTATGNAILNGPLSVTGTFLVQTGGTLQQNCQPLTGSGNFVLEAQANLVICDPAGITSTGTNAGAVLVTGTRTFSPDANYGYSNTVPQAQVTGSGLPSRVLNLAIGSPAGVTLSQAVSVTQVLLLQAGNLITGGQPLTLLSSAAGTAVVVNTGGVVVGTASVQRYITSNLNNGPGYRHYSSPVNGNTVADFATAGFTPVVNSGYNTSPTPPLFPTFPNVFTYDQSRLGLSNTSPEFDKGFQSPNALNDPIIVSAGYTVNINASQLVDFVGTLNNGAVSRTGLARGPQATAGYQFLGNPYPSAIDYNTVLAASSGMEPALYVFKSNGQYTGAYASYNNGVSVNGGTNVLPVAQGFFVRTAAGQTGTVNFTNAARLTTYDNTLFQRTAVDVRPQLALTLRNATAALQAVMYFEQGATAGFDAAYDAHFLAATNGLWLATEAGTETLSIDGRPALTGADAVLPLQVAAATTGAYTLAVDNLANLPTGYHAYLRDALNGTYTDLAATPSVSLQLAANAALGGRYAVVFSTQNLTVLAAAPAKLAQLATVYPNPAHATAALLLPAALRGQQATAVSVVDNLGRTVLTRTLAVGAAETLELPLTGLAAGVYSVQARTAAGLVVKRLVVE</sequence>
<evidence type="ECO:0000256" key="2">
    <source>
        <dbReference type="SAM" id="SignalP"/>
    </source>
</evidence>
<dbReference type="SMART" id="SM00060">
    <property type="entry name" value="FN3"/>
    <property type="match status" value="2"/>
</dbReference>
<dbReference type="Pfam" id="PF14339">
    <property type="entry name" value="DUF4394"/>
    <property type="match status" value="1"/>
</dbReference>
<dbReference type="InterPro" id="IPR036116">
    <property type="entry name" value="FN3_sf"/>
</dbReference>
<dbReference type="NCBIfam" id="TIGR04183">
    <property type="entry name" value="Por_Secre_tail"/>
    <property type="match status" value="1"/>
</dbReference>
<feature type="domain" description="Fibronectin type-III" evidence="3">
    <location>
        <begin position="437"/>
        <end position="523"/>
    </location>
</feature>
<dbReference type="PANTHER" id="PTHR46708">
    <property type="entry name" value="TENASCIN"/>
    <property type="match status" value="1"/>
</dbReference>
<dbReference type="PANTHER" id="PTHR46708:SF2">
    <property type="entry name" value="FIBRONECTIN TYPE-III DOMAIN-CONTAINING PROTEIN"/>
    <property type="match status" value="1"/>
</dbReference>
<dbReference type="PROSITE" id="PS50853">
    <property type="entry name" value="FN3"/>
    <property type="match status" value="2"/>
</dbReference>
<organism evidence="4 5">
    <name type="scientific">Hymenobacter ruricola</name>
    <dbReference type="NCBI Taxonomy" id="2791023"/>
    <lineage>
        <taxon>Bacteria</taxon>
        <taxon>Pseudomonadati</taxon>
        <taxon>Bacteroidota</taxon>
        <taxon>Cytophagia</taxon>
        <taxon>Cytophagales</taxon>
        <taxon>Hymenobacteraceae</taxon>
        <taxon>Hymenobacter</taxon>
    </lineage>
</organism>
<evidence type="ECO:0000313" key="4">
    <source>
        <dbReference type="EMBL" id="MBF9221062.1"/>
    </source>
</evidence>
<keyword evidence="5" id="KW-1185">Reference proteome</keyword>
<dbReference type="SUPFAM" id="SSF49265">
    <property type="entry name" value="Fibronectin type III"/>
    <property type="match status" value="1"/>
</dbReference>
<reference evidence="4 5" key="1">
    <citation type="submission" date="2020-11" db="EMBL/GenBank/DDBJ databases">
        <authorList>
            <person name="Kim M.K."/>
        </authorList>
    </citation>
    <scope>NUCLEOTIDE SEQUENCE [LARGE SCALE GENOMIC DNA]</scope>
    <source>
        <strain evidence="4 5">BT662</strain>
    </source>
</reference>
<gene>
    <name evidence="4" type="ORF">I2H31_08100</name>
</gene>
<comment type="caution">
    <text evidence="4">The sequence shown here is derived from an EMBL/GenBank/DDBJ whole genome shotgun (WGS) entry which is preliminary data.</text>
</comment>
<keyword evidence="1" id="KW-0677">Repeat</keyword>
<dbReference type="Proteomes" id="UP000618931">
    <property type="component" value="Unassembled WGS sequence"/>
</dbReference>
<evidence type="ECO:0000256" key="1">
    <source>
        <dbReference type="ARBA" id="ARBA00022737"/>
    </source>
</evidence>
<dbReference type="InterPro" id="IPR013783">
    <property type="entry name" value="Ig-like_fold"/>
</dbReference>
<proteinExistence type="predicted"/>
<dbReference type="Gene3D" id="2.60.40.10">
    <property type="entry name" value="Immunoglobulins"/>
    <property type="match status" value="2"/>
</dbReference>
<protein>
    <submittedName>
        <fullName evidence="4">DUF4394 domain-containing protein</fullName>
    </submittedName>
</protein>
<evidence type="ECO:0000313" key="5">
    <source>
        <dbReference type="Proteomes" id="UP000618931"/>
    </source>
</evidence>
<dbReference type="InterPro" id="IPR003961">
    <property type="entry name" value="FN3_dom"/>
</dbReference>
<dbReference type="InterPro" id="IPR050991">
    <property type="entry name" value="ECM_Regulatory_Proteins"/>
</dbReference>